<protein>
    <submittedName>
        <fullName evidence="1">Uncharacterized protein</fullName>
    </submittedName>
</protein>
<evidence type="ECO:0000313" key="1">
    <source>
        <dbReference type="EMBL" id="JAI02495.1"/>
    </source>
</evidence>
<reference evidence="1" key="1">
    <citation type="submission" date="2014-11" db="EMBL/GenBank/DDBJ databases">
        <authorList>
            <person name="Amaro Gonzalez C."/>
        </authorList>
    </citation>
    <scope>NUCLEOTIDE SEQUENCE</scope>
</reference>
<dbReference type="EMBL" id="GBXM01006083">
    <property type="protein sequence ID" value="JAI02495.1"/>
    <property type="molecule type" value="Transcribed_RNA"/>
</dbReference>
<dbReference type="AlphaFoldDB" id="A0A0E9XIK4"/>
<organism evidence="1">
    <name type="scientific">Anguilla anguilla</name>
    <name type="common">European freshwater eel</name>
    <name type="synonym">Muraena anguilla</name>
    <dbReference type="NCBI Taxonomy" id="7936"/>
    <lineage>
        <taxon>Eukaryota</taxon>
        <taxon>Metazoa</taxon>
        <taxon>Chordata</taxon>
        <taxon>Craniata</taxon>
        <taxon>Vertebrata</taxon>
        <taxon>Euteleostomi</taxon>
        <taxon>Actinopterygii</taxon>
        <taxon>Neopterygii</taxon>
        <taxon>Teleostei</taxon>
        <taxon>Anguilliformes</taxon>
        <taxon>Anguillidae</taxon>
        <taxon>Anguilla</taxon>
    </lineage>
</organism>
<reference evidence="1" key="2">
    <citation type="journal article" date="2015" name="Fish Shellfish Immunol.">
        <title>Early steps in the European eel (Anguilla anguilla)-Vibrio vulnificus interaction in the gills: Role of the RtxA13 toxin.</title>
        <authorList>
            <person name="Callol A."/>
            <person name="Pajuelo D."/>
            <person name="Ebbesson L."/>
            <person name="Teles M."/>
            <person name="MacKenzie S."/>
            <person name="Amaro C."/>
        </authorList>
    </citation>
    <scope>NUCLEOTIDE SEQUENCE</scope>
</reference>
<proteinExistence type="predicted"/>
<sequence length="69" mass="8188">MQSSVAENNIFDQKYFMPSHFKNTLLWKSFQDNTCYKSPLYIQPKIKYITPPLISCNHTPNHKINEIIK</sequence>
<accession>A0A0E9XIK4</accession>
<name>A0A0E9XIK4_ANGAN</name>